<evidence type="ECO:0000313" key="7">
    <source>
        <dbReference type="Proteomes" id="UP000332933"/>
    </source>
</evidence>
<accession>A0A485KBT6</accession>
<evidence type="ECO:0000313" key="3">
    <source>
        <dbReference type="EMBL" id="KAF0714822.1"/>
    </source>
</evidence>
<evidence type="ECO:0000313" key="5">
    <source>
        <dbReference type="EMBL" id="VFT85442.1"/>
    </source>
</evidence>
<evidence type="ECO:0000313" key="1">
    <source>
        <dbReference type="EMBL" id="KAF0700946.1"/>
    </source>
</evidence>
<organism evidence="4 7">
    <name type="scientific">Aphanomyces stellatus</name>
    <dbReference type="NCBI Taxonomy" id="120398"/>
    <lineage>
        <taxon>Eukaryota</taxon>
        <taxon>Sar</taxon>
        <taxon>Stramenopiles</taxon>
        <taxon>Oomycota</taxon>
        <taxon>Saprolegniomycetes</taxon>
        <taxon>Saprolegniales</taxon>
        <taxon>Verrucalvaceae</taxon>
        <taxon>Aphanomyces</taxon>
    </lineage>
</organism>
<gene>
    <name evidence="4" type="primary">Aste57867_3665</name>
    <name evidence="5" type="synonym">Aste57867_8556</name>
    <name evidence="6" type="synonym">Aste57867_8557</name>
    <name evidence="3" type="ORF">As57867_003654</name>
    <name evidence="1" type="ORF">As57867_008524</name>
    <name evidence="2" type="ORF">As57867_008525</name>
    <name evidence="4" type="ORF">ASTE57867_3665</name>
    <name evidence="5" type="ORF">ASTE57867_8556</name>
    <name evidence="6" type="ORF">ASTE57867_8557</name>
</gene>
<dbReference type="EMBL" id="VJMH01005105">
    <property type="protein sequence ID" value="KAF0700946.1"/>
    <property type="molecule type" value="Genomic_DNA"/>
</dbReference>
<evidence type="ECO:0000313" key="4">
    <source>
        <dbReference type="EMBL" id="VFT80820.1"/>
    </source>
</evidence>
<dbReference type="EMBL" id="CAADRA010005126">
    <property type="protein sequence ID" value="VFT85443.1"/>
    <property type="molecule type" value="Genomic_DNA"/>
</dbReference>
<reference evidence="4 7" key="1">
    <citation type="submission" date="2019-03" db="EMBL/GenBank/DDBJ databases">
        <authorList>
            <person name="Gaulin E."/>
            <person name="Dumas B."/>
        </authorList>
    </citation>
    <scope>NUCLEOTIDE SEQUENCE [LARGE SCALE GENOMIC DNA]</scope>
    <source>
        <strain evidence="4">CBS 568.67</strain>
    </source>
</reference>
<dbReference type="EMBL" id="CAADRA010005126">
    <property type="protein sequence ID" value="VFT85442.1"/>
    <property type="molecule type" value="Genomic_DNA"/>
</dbReference>
<name>A0A485KBT6_9STRA</name>
<dbReference type="EMBL" id="VJMH01005105">
    <property type="protein sequence ID" value="KAF0700947.1"/>
    <property type="molecule type" value="Genomic_DNA"/>
</dbReference>
<dbReference type="EMBL" id="VJMH01000707">
    <property type="protein sequence ID" value="KAF0714822.1"/>
    <property type="molecule type" value="Genomic_DNA"/>
</dbReference>
<keyword evidence="7" id="KW-1185">Reference proteome</keyword>
<dbReference type="Proteomes" id="UP000332933">
    <property type="component" value="Unassembled WGS sequence"/>
</dbReference>
<dbReference type="AlphaFoldDB" id="A0A485KBT6"/>
<sequence length="176" mass="18533">MKTGQELIQLRDHSHVLQRYSVEDKPIDPGQVEGVHYALETFGCCVLDWSFVWMARMATASAAAPSVANAVEKIALFPGTVSDTAVARVDLVGAVGHVAHSFAMVKAALGTARPGGAAAVVELARGSWSVHGGESKLKSELSKLSRVDDASATGGVTELNPALALHLELVFIRDDT</sequence>
<evidence type="ECO:0000313" key="6">
    <source>
        <dbReference type="EMBL" id="VFT85443.1"/>
    </source>
</evidence>
<evidence type="ECO:0000313" key="2">
    <source>
        <dbReference type="EMBL" id="KAF0700947.1"/>
    </source>
</evidence>
<protein>
    <submittedName>
        <fullName evidence="4">Aste57867_3665 protein</fullName>
    </submittedName>
    <submittedName>
        <fullName evidence="5">Aste57867_8556 protein</fullName>
    </submittedName>
    <submittedName>
        <fullName evidence="6">Aste57867_8557 protein</fullName>
    </submittedName>
</protein>
<dbReference type="EMBL" id="CAADRA010000707">
    <property type="protein sequence ID" value="VFT80820.1"/>
    <property type="molecule type" value="Genomic_DNA"/>
</dbReference>
<reference evidence="1" key="2">
    <citation type="submission" date="2019-06" db="EMBL/GenBank/DDBJ databases">
        <title>Genomics analysis of Aphanomyces spp. identifies a new class of oomycete effector associated with host adaptation.</title>
        <authorList>
            <person name="Gaulin E."/>
        </authorList>
    </citation>
    <scope>NUCLEOTIDE SEQUENCE</scope>
    <source>
        <strain evidence="1">CBS 578.67</strain>
    </source>
</reference>
<proteinExistence type="predicted"/>